<accession>A0AAW0SJ12</accession>
<reference evidence="2 3" key="1">
    <citation type="submission" date="2023-03" db="EMBL/GenBank/DDBJ databases">
        <title>High-quality genome of Scylla paramamosain provides insights in environmental adaptation.</title>
        <authorList>
            <person name="Zhang L."/>
        </authorList>
    </citation>
    <scope>NUCLEOTIDE SEQUENCE [LARGE SCALE GENOMIC DNA]</scope>
    <source>
        <strain evidence="2">LZ_2023a</strain>
        <tissue evidence="2">Muscle</tissue>
    </source>
</reference>
<proteinExistence type="predicted"/>
<keyword evidence="3" id="KW-1185">Reference proteome</keyword>
<organism evidence="2 3">
    <name type="scientific">Scylla paramamosain</name>
    <name type="common">Mud crab</name>
    <dbReference type="NCBI Taxonomy" id="85552"/>
    <lineage>
        <taxon>Eukaryota</taxon>
        <taxon>Metazoa</taxon>
        <taxon>Ecdysozoa</taxon>
        <taxon>Arthropoda</taxon>
        <taxon>Crustacea</taxon>
        <taxon>Multicrustacea</taxon>
        <taxon>Malacostraca</taxon>
        <taxon>Eumalacostraca</taxon>
        <taxon>Eucarida</taxon>
        <taxon>Decapoda</taxon>
        <taxon>Pleocyemata</taxon>
        <taxon>Brachyura</taxon>
        <taxon>Eubrachyura</taxon>
        <taxon>Portunoidea</taxon>
        <taxon>Portunidae</taxon>
        <taxon>Portuninae</taxon>
        <taxon>Scylla</taxon>
    </lineage>
</organism>
<gene>
    <name evidence="2" type="ORF">O3P69_012560</name>
</gene>
<dbReference type="AlphaFoldDB" id="A0AAW0SJ12"/>
<feature type="region of interest" description="Disordered" evidence="1">
    <location>
        <begin position="1"/>
        <end position="32"/>
    </location>
</feature>
<sequence length="85" mass="9172">MRGEERRGGKGSVVSEGWRGKDGEGEDGGQAQSRRRYFCSRLSHCTHPTLALKNASPRIVFTASFSTLVESDKGGSPELGSSKSR</sequence>
<evidence type="ECO:0000313" key="2">
    <source>
        <dbReference type="EMBL" id="KAK8374790.1"/>
    </source>
</evidence>
<evidence type="ECO:0000256" key="1">
    <source>
        <dbReference type="SAM" id="MobiDB-lite"/>
    </source>
</evidence>
<name>A0AAW0SJ12_SCYPA</name>
<comment type="caution">
    <text evidence="2">The sequence shown here is derived from an EMBL/GenBank/DDBJ whole genome shotgun (WGS) entry which is preliminary data.</text>
</comment>
<dbReference type="Proteomes" id="UP001487740">
    <property type="component" value="Unassembled WGS sequence"/>
</dbReference>
<evidence type="ECO:0000313" key="3">
    <source>
        <dbReference type="Proteomes" id="UP001487740"/>
    </source>
</evidence>
<protein>
    <submittedName>
        <fullName evidence="2">Uncharacterized protein</fullName>
    </submittedName>
</protein>
<dbReference type="EMBL" id="JARAKH010000218">
    <property type="protein sequence ID" value="KAK8374790.1"/>
    <property type="molecule type" value="Genomic_DNA"/>
</dbReference>